<dbReference type="GO" id="GO:0003677">
    <property type="term" value="F:DNA binding"/>
    <property type="evidence" value="ECO:0007669"/>
    <property type="project" value="InterPro"/>
</dbReference>
<organism evidence="4 5">
    <name type="scientific">Bradyrhizobium erythrophlei</name>
    <dbReference type="NCBI Taxonomy" id="1437360"/>
    <lineage>
        <taxon>Bacteria</taxon>
        <taxon>Pseudomonadati</taxon>
        <taxon>Pseudomonadota</taxon>
        <taxon>Alphaproteobacteria</taxon>
        <taxon>Hyphomicrobiales</taxon>
        <taxon>Nitrobacteraceae</taxon>
        <taxon>Bradyrhizobium</taxon>
    </lineage>
</organism>
<dbReference type="EMBL" id="LT670818">
    <property type="protein sequence ID" value="SHH41918.1"/>
    <property type="molecule type" value="Genomic_DNA"/>
</dbReference>
<dbReference type="SUPFAM" id="SSF53041">
    <property type="entry name" value="Resolvase-like"/>
    <property type="match status" value="1"/>
</dbReference>
<evidence type="ECO:0000313" key="5">
    <source>
        <dbReference type="Proteomes" id="UP000190675"/>
    </source>
</evidence>
<sequence length="466" mass="52208">MSKARRPSRSVGTDNPTGGVGRQQAPGGTGRQPSRKLRCAVYTRKSTEEGLEMEFNSLDAQREACEAYIASQRAEGWLLVPDRYDDGGFSGGTLERPALKRLLTDIEAGRVDVVVVYKIDRLSRSLMDFSRLVEVFDRQNVTFVSITQSFNTTTSMGRLTLNVLLSFAQFEREVIGERIRDKFAASRRKGMWMGGWAPLGYEVKDRKLVVNERDAKLVRSVFQRFLKTGSATILARQLIQEGVRNKYGKLIDKGILYKLLNNPVYIGEAVHKGTSFPGEHSAIIDRKVWDKVQAQFQLNPRKRSGTARSQTPSLLKGLIFGPTGAAMSPSHTRKNGRLYRYYVSQTVLKQAASDCPIGRVPAAEIEKIVIDQVRRLLRSPEVIVQTWRSARKAWKALTETEVRTALIEFDQLWTELFPDEQTRIIQLLVERIDVGTGGVDIRLRIGGITSLVGEMIGNGTTQQDAA</sequence>
<dbReference type="Gene3D" id="3.90.1750.20">
    <property type="entry name" value="Putative Large Serine Recombinase, Chain B, Domain 2"/>
    <property type="match status" value="1"/>
</dbReference>
<dbReference type="InterPro" id="IPR036162">
    <property type="entry name" value="Resolvase-like_N_sf"/>
</dbReference>
<dbReference type="Pfam" id="PF07508">
    <property type="entry name" value="Recombinase"/>
    <property type="match status" value="1"/>
</dbReference>
<dbReference type="CDD" id="cd03768">
    <property type="entry name" value="SR_ResInv"/>
    <property type="match status" value="1"/>
</dbReference>
<dbReference type="PANTHER" id="PTHR30461:SF23">
    <property type="entry name" value="DNA RECOMBINASE-RELATED"/>
    <property type="match status" value="1"/>
</dbReference>
<evidence type="ECO:0000313" key="4">
    <source>
        <dbReference type="EMBL" id="SHH41918.1"/>
    </source>
</evidence>
<feature type="domain" description="Resolvase/invertase-type recombinase catalytic" evidence="2">
    <location>
        <begin position="38"/>
        <end position="190"/>
    </location>
</feature>
<feature type="domain" description="Recombinase" evidence="3">
    <location>
        <begin position="198"/>
        <end position="302"/>
    </location>
</feature>
<dbReference type="AlphaFoldDB" id="A0A1M5SUI8"/>
<dbReference type="GO" id="GO:0000150">
    <property type="term" value="F:DNA strand exchange activity"/>
    <property type="evidence" value="ECO:0007669"/>
    <property type="project" value="InterPro"/>
</dbReference>
<gene>
    <name evidence="4" type="ORF">SAMN05444169_7367</name>
</gene>
<reference evidence="4 5" key="1">
    <citation type="submission" date="2016-11" db="EMBL/GenBank/DDBJ databases">
        <authorList>
            <person name="Jaros S."/>
            <person name="Januszkiewicz K."/>
            <person name="Wedrychowicz H."/>
        </authorList>
    </citation>
    <scope>NUCLEOTIDE SEQUENCE [LARGE SCALE GENOMIC DNA]</scope>
    <source>
        <strain evidence="4 5">GAS242</strain>
    </source>
</reference>
<dbReference type="SMART" id="SM00857">
    <property type="entry name" value="Resolvase"/>
    <property type="match status" value="1"/>
</dbReference>
<dbReference type="Pfam" id="PF00239">
    <property type="entry name" value="Resolvase"/>
    <property type="match status" value="1"/>
</dbReference>
<dbReference type="InterPro" id="IPR011109">
    <property type="entry name" value="DNA_bind_recombinase_dom"/>
</dbReference>
<dbReference type="Gene3D" id="3.40.50.1390">
    <property type="entry name" value="Resolvase, N-terminal catalytic domain"/>
    <property type="match status" value="1"/>
</dbReference>
<feature type="region of interest" description="Disordered" evidence="1">
    <location>
        <begin position="1"/>
        <end position="36"/>
    </location>
</feature>
<dbReference type="Proteomes" id="UP000190675">
    <property type="component" value="Chromosome I"/>
</dbReference>
<dbReference type="PROSITE" id="PS51737">
    <property type="entry name" value="RECOMBINASE_DNA_BIND"/>
    <property type="match status" value="1"/>
</dbReference>
<evidence type="ECO:0000259" key="2">
    <source>
        <dbReference type="PROSITE" id="PS51736"/>
    </source>
</evidence>
<dbReference type="Pfam" id="PF13408">
    <property type="entry name" value="Zn_ribbon_recom"/>
    <property type="match status" value="1"/>
</dbReference>
<evidence type="ECO:0000259" key="3">
    <source>
        <dbReference type="PROSITE" id="PS51737"/>
    </source>
</evidence>
<dbReference type="PANTHER" id="PTHR30461">
    <property type="entry name" value="DNA-INVERTASE FROM LAMBDOID PROPHAGE"/>
    <property type="match status" value="1"/>
</dbReference>
<evidence type="ECO:0000256" key="1">
    <source>
        <dbReference type="SAM" id="MobiDB-lite"/>
    </source>
</evidence>
<dbReference type="InterPro" id="IPR038109">
    <property type="entry name" value="DNA_bind_recomb_sf"/>
</dbReference>
<dbReference type="InterPro" id="IPR050639">
    <property type="entry name" value="SSR_resolvase"/>
</dbReference>
<proteinExistence type="predicted"/>
<dbReference type="PROSITE" id="PS51736">
    <property type="entry name" value="RECOMBINASES_3"/>
    <property type="match status" value="1"/>
</dbReference>
<name>A0A1M5SUI8_9BRAD</name>
<accession>A0A1M5SUI8</accession>
<dbReference type="InterPro" id="IPR006119">
    <property type="entry name" value="Resolv_N"/>
</dbReference>
<dbReference type="InterPro" id="IPR025827">
    <property type="entry name" value="Zn_ribbon_recom_dom"/>
</dbReference>
<protein>
    <submittedName>
        <fullName evidence="4">Site-specific DNA recombinase</fullName>
    </submittedName>
</protein>